<reference evidence="1" key="2">
    <citation type="submission" date="2020-09" db="EMBL/GenBank/DDBJ databases">
        <authorList>
            <person name="Sun Q."/>
            <person name="Zhou Y."/>
        </authorList>
    </citation>
    <scope>NUCLEOTIDE SEQUENCE</scope>
    <source>
        <strain evidence="1">CGMCC 1.15519</strain>
    </source>
</reference>
<sequence>MRLIPTIIIAALAAGVPALPAVAKTKYEYNGRTYNSLSACRAEKKRAQQRGTVVGAIAAGAGAALLGGNLGESALIAGGGAVVGNQLGKNSKKC</sequence>
<evidence type="ECO:0008006" key="3">
    <source>
        <dbReference type="Google" id="ProtNLM"/>
    </source>
</evidence>
<dbReference type="RefSeq" id="WP_188763586.1">
    <property type="nucleotide sequence ID" value="NZ_BMJM01000011.1"/>
</dbReference>
<reference evidence="1" key="1">
    <citation type="journal article" date="2014" name="Int. J. Syst. Evol. Microbiol.">
        <title>Complete genome sequence of Corynebacterium casei LMG S-19264T (=DSM 44701T), isolated from a smear-ripened cheese.</title>
        <authorList>
            <consortium name="US DOE Joint Genome Institute (JGI-PGF)"/>
            <person name="Walter F."/>
            <person name="Albersmeier A."/>
            <person name="Kalinowski J."/>
            <person name="Ruckert C."/>
        </authorList>
    </citation>
    <scope>NUCLEOTIDE SEQUENCE</scope>
    <source>
        <strain evidence="1">CGMCC 1.15519</strain>
    </source>
</reference>
<proteinExistence type="predicted"/>
<name>A0A917A0A0_9SPHN</name>
<keyword evidence="2" id="KW-1185">Reference proteome</keyword>
<protein>
    <recommendedName>
        <fullName evidence="3">17 kDa surface antigen</fullName>
    </recommendedName>
</protein>
<evidence type="ECO:0000313" key="2">
    <source>
        <dbReference type="Proteomes" id="UP000635071"/>
    </source>
</evidence>
<organism evidence="1 2">
    <name type="scientific">Sandarakinorhabdus glacialis</name>
    <dbReference type="NCBI Taxonomy" id="1614636"/>
    <lineage>
        <taxon>Bacteria</taxon>
        <taxon>Pseudomonadati</taxon>
        <taxon>Pseudomonadota</taxon>
        <taxon>Alphaproteobacteria</taxon>
        <taxon>Sphingomonadales</taxon>
        <taxon>Sphingosinicellaceae</taxon>
        <taxon>Sandarakinorhabdus</taxon>
    </lineage>
</organism>
<comment type="caution">
    <text evidence="1">The sequence shown here is derived from an EMBL/GenBank/DDBJ whole genome shotgun (WGS) entry which is preliminary data.</text>
</comment>
<gene>
    <name evidence="1" type="ORF">GCM10011529_26860</name>
</gene>
<dbReference type="Proteomes" id="UP000635071">
    <property type="component" value="Unassembled WGS sequence"/>
</dbReference>
<dbReference type="AlphaFoldDB" id="A0A917A0A0"/>
<accession>A0A917A0A0</accession>
<dbReference type="EMBL" id="BMJM01000011">
    <property type="protein sequence ID" value="GGE19001.1"/>
    <property type="molecule type" value="Genomic_DNA"/>
</dbReference>
<evidence type="ECO:0000313" key="1">
    <source>
        <dbReference type="EMBL" id="GGE19001.1"/>
    </source>
</evidence>